<feature type="chain" id="PRO_5013393368" description="Secreted protein" evidence="2">
    <location>
        <begin position="23"/>
        <end position="112"/>
    </location>
</feature>
<sequence>MIWWLIIWWSLALSGMNLTCLSRTCRRGTCLFSVNRIWNLRRKDSAARQKRHKWLNGKGALASFIFLNARQGIAILTQVLFCKERVTAVLSYVWFTCLSAACIVCPCLLLHS</sequence>
<keyword evidence="2" id="KW-0732">Signal</keyword>
<evidence type="ECO:0000313" key="3">
    <source>
        <dbReference type="EMBL" id="MAA13331.1"/>
    </source>
</evidence>
<keyword evidence="1" id="KW-0812">Transmembrane</keyword>
<reference evidence="3" key="1">
    <citation type="journal article" date="2017" name="Parasit. Vectors">
        <title>Sialotranscriptomics of Rhipicephalus zambeziensis reveals intricate expression profiles of secretory proteins and suggests tight temporal transcriptional regulation during blood-feeding.</title>
        <authorList>
            <person name="de Castro M.H."/>
            <person name="de Klerk D."/>
            <person name="Pienaar R."/>
            <person name="Rees D.J.G."/>
            <person name="Mans B.J."/>
        </authorList>
    </citation>
    <scope>NUCLEOTIDE SEQUENCE</scope>
    <source>
        <tissue evidence="3">Salivary glands</tissue>
    </source>
</reference>
<feature type="signal peptide" evidence="2">
    <location>
        <begin position="1"/>
        <end position="22"/>
    </location>
</feature>
<organism evidence="3">
    <name type="scientific">Rhipicephalus zambeziensis</name>
    <dbReference type="NCBI Taxonomy" id="60191"/>
    <lineage>
        <taxon>Eukaryota</taxon>
        <taxon>Metazoa</taxon>
        <taxon>Ecdysozoa</taxon>
        <taxon>Arthropoda</taxon>
        <taxon>Chelicerata</taxon>
        <taxon>Arachnida</taxon>
        <taxon>Acari</taxon>
        <taxon>Parasitiformes</taxon>
        <taxon>Ixodida</taxon>
        <taxon>Ixodoidea</taxon>
        <taxon>Ixodidae</taxon>
        <taxon>Rhipicephalinae</taxon>
        <taxon>Rhipicephalus</taxon>
        <taxon>Rhipicephalus</taxon>
    </lineage>
</organism>
<feature type="transmembrane region" description="Helical" evidence="1">
    <location>
        <begin position="89"/>
        <end position="111"/>
    </location>
</feature>
<keyword evidence="1" id="KW-0472">Membrane</keyword>
<accession>A0A224YFT2</accession>
<dbReference type="EMBL" id="GFPF01002185">
    <property type="protein sequence ID" value="MAA13331.1"/>
    <property type="molecule type" value="Transcribed_RNA"/>
</dbReference>
<proteinExistence type="predicted"/>
<name>A0A224YFT2_9ACAR</name>
<evidence type="ECO:0000256" key="1">
    <source>
        <dbReference type="SAM" id="Phobius"/>
    </source>
</evidence>
<protein>
    <recommendedName>
        <fullName evidence="4">Secreted protein</fullName>
    </recommendedName>
</protein>
<evidence type="ECO:0000256" key="2">
    <source>
        <dbReference type="SAM" id="SignalP"/>
    </source>
</evidence>
<evidence type="ECO:0008006" key="4">
    <source>
        <dbReference type="Google" id="ProtNLM"/>
    </source>
</evidence>
<keyword evidence="1" id="KW-1133">Transmembrane helix</keyword>
<dbReference type="AlphaFoldDB" id="A0A224YFT2"/>